<accession>A0A2M7G8M9</accession>
<dbReference type="AlphaFoldDB" id="A0A2M7G8M9"/>
<evidence type="ECO:0000313" key="1">
    <source>
        <dbReference type="EMBL" id="PIW18460.1"/>
    </source>
</evidence>
<evidence type="ECO:0000313" key="2">
    <source>
        <dbReference type="Proteomes" id="UP000231019"/>
    </source>
</evidence>
<comment type="caution">
    <text evidence="1">The sequence shown here is derived from an EMBL/GenBank/DDBJ whole genome shotgun (WGS) entry which is preliminary data.</text>
</comment>
<dbReference type="EMBL" id="PFFQ01000012">
    <property type="protein sequence ID" value="PIW18460.1"/>
    <property type="molecule type" value="Genomic_DNA"/>
</dbReference>
<protein>
    <submittedName>
        <fullName evidence="1">Uncharacterized protein</fullName>
    </submittedName>
</protein>
<name>A0A2M7G8M9_9BACT</name>
<dbReference type="Proteomes" id="UP000231019">
    <property type="component" value="Unassembled WGS sequence"/>
</dbReference>
<gene>
    <name evidence="1" type="ORF">COW36_03995</name>
</gene>
<sequence length="159" mass="18743">MDWLQAAEKRWNWQDLVSGKLPVRFLSEVEAVHFLTAQEKFRLPALRSLFAPANDNPKPDPAFADALNWLVLHYDRHQEKLAHGKVALICEQLSLKPEIASGKSLLNYLQLGIRFFLCFQTQDRNQIQNGLRHLSYELQRYPKDTRNWFEMQKDYYPTP</sequence>
<reference evidence="1 2" key="1">
    <citation type="submission" date="2017-09" db="EMBL/GenBank/DDBJ databases">
        <title>Depth-based differentiation of microbial function through sediment-hosted aquifers and enrichment of novel symbionts in the deep terrestrial subsurface.</title>
        <authorList>
            <person name="Probst A.J."/>
            <person name="Ladd B."/>
            <person name="Jarett J.K."/>
            <person name="Geller-Mcgrath D.E."/>
            <person name="Sieber C.M."/>
            <person name="Emerson J.B."/>
            <person name="Anantharaman K."/>
            <person name="Thomas B.C."/>
            <person name="Malmstrom R."/>
            <person name="Stieglmeier M."/>
            <person name="Klingl A."/>
            <person name="Woyke T."/>
            <person name="Ryan C.M."/>
            <person name="Banfield J.F."/>
        </authorList>
    </citation>
    <scope>NUCLEOTIDE SEQUENCE [LARGE SCALE GENOMIC DNA]</scope>
    <source>
        <strain evidence="1">CG17_big_fil_post_rev_8_21_14_2_50_48_46</strain>
    </source>
</reference>
<organism evidence="1 2">
    <name type="scientific">bacterium (Candidatus Blackallbacteria) CG17_big_fil_post_rev_8_21_14_2_50_48_46</name>
    <dbReference type="NCBI Taxonomy" id="2014261"/>
    <lineage>
        <taxon>Bacteria</taxon>
        <taxon>Candidatus Blackallbacteria</taxon>
    </lineage>
</organism>
<proteinExistence type="predicted"/>